<dbReference type="SMART" id="SM00448">
    <property type="entry name" value="REC"/>
    <property type="match status" value="1"/>
</dbReference>
<feature type="domain" description="EAL" evidence="4">
    <location>
        <begin position="639"/>
        <end position="893"/>
    </location>
</feature>
<dbReference type="SMART" id="SM00267">
    <property type="entry name" value="GGDEF"/>
    <property type="match status" value="1"/>
</dbReference>
<gene>
    <name evidence="6" type="ORF">CJO09_12790</name>
</gene>
<dbReference type="PANTHER" id="PTHR33121">
    <property type="entry name" value="CYCLIC DI-GMP PHOSPHODIESTERASE PDEF"/>
    <property type="match status" value="1"/>
</dbReference>
<dbReference type="InterPro" id="IPR011006">
    <property type="entry name" value="CheY-like_superfamily"/>
</dbReference>
<keyword evidence="1" id="KW-0597">Phosphoprotein</keyword>
<feature type="transmembrane region" description="Helical" evidence="2">
    <location>
        <begin position="117"/>
        <end position="136"/>
    </location>
</feature>
<feature type="transmembrane region" description="Helical" evidence="2">
    <location>
        <begin position="18"/>
        <end position="41"/>
    </location>
</feature>
<keyword evidence="7" id="KW-1185">Reference proteome</keyword>
<feature type="domain" description="GGDEF" evidence="5">
    <location>
        <begin position="498"/>
        <end position="630"/>
    </location>
</feature>
<keyword evidence="2" id="KW-0472">Membrane</keyword>
<dbReference type="PROSITE" id="PS50110">
    <property type="entry name" value="RESPONSE_REGULATORY"/>
    <property type="match status" value="1"/>
</dbReference>
<evidence type="ECO:0000259" key="4">
    <source>
        <dbReference type="PROSITE" id="PS50883"/>
    </source>
</evidence>
<dbReference type="Gene3D" id="3.30.70.270">
    <property type="match status" value="1"/>
</dbReference>
<evidence type="ECO:0000259" key="5">
    <source>
        <dbReference type="PROSITE" id="PS50887"/>
    </source>
</evidence>
<dbReference type="NCBIfam" id="TIGR00254">
    <property type="entry name" value="GGDEF"/>
    <property type="match status" value="1"/>
</dbReference>
<evidence type="ECO:0000256" key="2">
    <source>
        <dbReference type="SAM" id="Phobius"/>
    </source>
</evidence>
<feature type="domain" description="Response regulatory" evidence="3">
    <location>
        <begin position="910"/>
        <end position="1025"/>
    </location>
</feature>
<evidence type="ECO:0000313" key="6">
    <source>
        <dbReference type="EMBL" id="RII82222.1"/>
    </source>
</evidence>
<dbReference type="CDD" id="cd17569">
    <property type="entry name" value="REC_HupR-like"/>
    <property type="match status" value="1"/>
</dbReference>
<keyword evidence="2" id="KW-0812">Transmembrane</keyword>
<accession>A0ABX9MTS2</accession>
<proteinExistence type="predicted"/>
<dbReference type="InterPro" id="IPR001633">
    <property type="entry name" value="EAL_dom"/>
</dbReference>
<name>A0ABX9MTS2_9BURK</name>
<comment type="caution">
    <text evidence="6">The sequence shown here is derived from an EMBL/GenBank/DDBJ whole genome shotgun (WGS) entry which is preliminary data.</text>
</comment>
<dbReference type="Gene3D" id="3.40.50.2300">
    <property type="match status" value="1"/>
</dbReference>
<dbReference type="InterPro" id="IPR029787">
    <property type="entry name" value="Nucleotide_cyclase"/>
</dbReference>
<dbReference type="PANTHER" id="PTHR33121:SF79">
    <property type="entry name" value="CYCLIC DI-GMP PHOSPHODIESTERASE PDED-RELATED"/>
    <property type="match status" value="1"/>
</dbReference>
<dbReference type="SUPFAM" id="SSF141868">
    <property type="entry name" value="EAL domain-like"/>
    <property type="match status" value="1"/>
</dbReference>
<feature type="transmembrane region" description="Helical" evidence="2">
    <location>
        <begin position="91"/>
        <end position="110"/>
    </location>
</feature>
<dbReference type="RefSeq" id="WP_119442687.1">
    <property type="nucleotide sequence ID" value="NZ_CP170494.1"/>
</dbReference>
<dbReference type="SUPFAM" id="SSF52172">
    <property type="entry name" value="CheY-like"/>
    <property type="match status" value="1"/>
</dbReference>
<dbReference type="Pfam" id="PF00990">
    <property type="entry name" value="GGDEF"/>
    <property type="match status" value="1"/>
</dbReference>
<feature type="transmembrane region" description="Helical" evidence="2">
    <location>
        <begin position="188"/>
        <end position="206"/>
    </location>
</feature>
<organism evidence="6 7">
    <name type="scientific">Neopusillimonas maritima</name>
    <dbReference type="NCBI Taxonomy" id="2026239"/>
    <lineage>
        <taxon>Bacteria</taxon>
        <taxon>Pseudomonadati</taxon>
        <taxon>Pseudomonadota</taxon>
        <taxon>Betaproteobacteria</taxon>
        <taxon>Burkholderiales</taxon>
        <taxon>Alcaligenaceae</taxon>
        <taxon>Neopusillimonas</taxon>
    </lineage>
</organism>
<dbReference type="SMART" id="SM00052">
    <property type="entry name" value="EAL"/>
    <property type="match status" value="1"/>
</dbReference>
<keyword evidence="2" id="KW-1133">Transmembrane helix</keyword>
<dbReference type="Pfam" id="PF00072">
    <property type="entry name" value="Response_reg"/>
    <property type="match status" value="1"/>
</dbReference>
<feature type="modified residue" description="4-aspartylphosphate" evidence="1">
    <location>
        <position position="959"/>
    </location>
</feature>
<feature type="transmembrane region" description="Helical" evidence="2">
    <location>
        <begin position="156"/>
        <end position="176"/>
    </location>
</feature>
<dbReference type="InterPro" id="IPR001789">
    <property type="entry name" value="Sig_transdc_resp-reg_receiver"/>
</dbReference>
<dbReference type="InterPro" id="IPR035919">
    <property type="entry name" value="EAL_sf"/>
</dbReference>
<dbReference type="PROSITE" id="PS50883">
    <property type="entry name" value="EAL"/>
    <property type="match status" value="1"/>
</dbReference>
<dbReference type="CDD" id="cd01948">
    <property type="entry name" value="EAL"/>
    <property type="match status" value="1"/>
</dbReference>
<reference evidence="6 7" key="1">
    <citation type="submission" date="2017-08" db="EMBL/GenBank/DDBJ databases">
        <title>Pusillimonas indicus sp. nov., a member of the family Alcaligenaceae isolated from surface seawater.</title>
        <authorList>
            <person name="Li J."/>
        </authorList>
    </citation>
    <scope>NUCLEOTIDE SEQUENCE [LARGE SCALE GENOMIC DNA]</scope>
    <source>
        <strain evidence="6 7">17-4A</strain>
    </source>
</reference>
<dbReference type="InterPro" id="IPR000160">
    <property type="entry name" value="GGDEF_dom"/>
</dbReference>
<protein>
    <submittedName>
        <fullName evidence="6">Uncharacterized protein</fullName>
    </submittedName>
</protein>
<dbReference type="SUPFAM" id="SSF55073">
    <property type="entry name" value="Nucleotide cyclase"/>
    <property type="match status" value="1"/>
</dbReference>
<dbReference type="PROSITE" id="PS50887">
    <property type="entry name" value="GGDEF"/>
    <property type="match status" value="1"/>
</dbReference>
<dbReference type="Gene3D" id="3.20.20.450">
    <property type="entry name" value="EAL domain"/>
    <property type="match status" value="1"/>
</dbReference>
<dbReference type="CDD" id="cd01949">
    <property type="entry name" value="GGDEF"/>
    <property type="match status" value="1"/>
</dbReference>
<sequence length="1036" mass="115462">MSAFGFIRMCSVYGAARFLPALALLFFGLGGLLDAVINLLFFARVPLVSWGEITLYISTGLTLGLAAHWVWPGRILALVTLVVAVAYTYSAGLWGGLLLVGAFGLIATMFPLPKQKLVCLLIAALLLFLSFFAVIVPDDWVVSRLQSYAHETHIDAIMGGLIALGLVGHAFSKTTSAGFQAKEEERKQFFVATGGVALAVLCWFLLAEQEQRFAEQQATISSAQAQSAITESLSEKIAALQRLHYRVAAWQGPMHDEVQLIAEAQRFIQDHTTALGVAIVSQSGRTETGYSLNHPQRFSDVLSHWPARAEVQSWLRHVASESTPHLFLYSSDNVSDWFWLGIALPGPNASHQVLVVAHSLEQFLDSALRPDLAAIRFQLHMDGRMLYDNLEEQGVQAARYLGTSRFDPHHDIHWELSTWISPRAAPLISRLLPDFLFLVCLGFTILLVRTLRLSQDVVQRSDALSQAIFYDYLTGLPNKASLIEKLDDVCKRARAQASCASIILLDLNGLKLINDSMGFEVGDRILREVANRLAGSIQAPQWLARLEGDEFVVVVPDAPGHQVTQLARRLINVIARPYQHQQAELHLTASAGITTHIANVPEPLELIREADLASAQAKQSGRNTWREYANELASDVNTRLSLRTDLQKALVNDHFSMHYQPLINGFTGRITSAEALLRWPHSDRGYISPSVFVPIAEESGLIVPLSQWVLHAVCRDKAALNRKIMADFPFIINISPLYFQHPRFVEELTHALATHNLSPQDIQIEITEGVLLERVDHTISKLSTLRELGFSVSVDDFGTGYSSLSYLKDLPVDKIKIDSSFVRQIAGDRKSAAISKAIISLAHHLGLKVVAEGVETEAQYWFLKRHFCDEFQGHLFARAMPMEQLETRLREKGGGETLPMAPESDLTHRAILILDDEENILNALHRVLRREGYLVFKASSTREAFNILGENAIHVIISDQRLPNMTGTEFFSEIKNLYPSTIRIILSGYADLKSLTEAINHGAVYKFMAKPWDEEELRQTLLQAFKEVELRGTFSN</sequence>
<dbReference type="InterPro" id="IPR043128">
    <property type="entry name" value="Rev_trsase/Diguanyl_cyclase"/>
</dbReference>
<dbReference type="Proteomes" id="UP000266483">
    <property type="component" value="Unassembled WGS sequence"/>
</dbReference>
<evidence type="ECO:0000256" key="1">
    <source>
        <dbReference type="PROSITE-ProRule" id="PRU00169"/>
    </source>
</evidence>
<feature type="transmembrane region" description="Helical" evidence="2">
    <location>
        <begin position="53"/>
        <end position="71"/>
    </location>
</feature>
<dbReference type="EMBL" id="NQOU01000005">
    <property type="protein sequence ID" value="RII82222.1"/>
    <property type="molecule type" value="Genomic_DNA"/>
</dbReference>
<dbReference type="InterPro" id="IPR050706">
    <property type="entry name" value="Cyclic-di-GMP_PDE-like"/>
</dbReference>
<evidence type="ECO:0000259" key="3">
    <source>
        <dbReference type="PROSITE" id="PS50110"/>
    </source>
</evidence>
<dbReference type="Pfam" id="PF00563">
    <property type="entry name" value="EAL"/>
    <property type="match status" value="1"/>
</dbReference>
<evidence type="ECO:0000313" key="7">
    <source>
        <dbReference type="Proteomes" id="UP000266483"/>
    </source>
</evidence>